<dbReference type="InterPro" id="IPR027417">
    <property type="entry name" value="P-loop_NTPase"/>
</dbReference>
<feature type="region of interest" description="Disordered" evidence="3">
    <location>
        <begin position="1"/>
        <end position="23"/>
    </location>
</feature>
<dbReference type="Proteomes" id="UP001280581">
    <property type="component" value="Unassembled WGS sequence"/>
</dbReference>
<dbReference type="SMART" id="SM00053">
    <property type="entry name" value="DYNc"/>
    <property type="match status" value="1"/>
</dbReference>
<dbReference type="EMBL" id="WVTA01000003">
    <property type="protein sequence ID" value="KAK3215364.1"/>
    <property type="molecule type" value="Genomic_DNA"/>
</dbReference>
<dbReference type="InterPro" id="IPR030381">
    <property type="entry name" value="G_DYNAMIN_dom"/>
</dbReference>
<dbReference type="InterPro" id="IPR022812">
    <property type="entry name" value="Dynamin"/>
</dbReference>
<evidence type="ECO:0000256" key="3">
    <source>
        <dbReference type="SAM" id="MobiDB-lite"/>
    </source>
</evidence>
<name>A0AAN6RM12_9PLEO</name>
<evidence type="ECO:0008006" key="8">
    <source>
        <dbReference type="Google" id="ProtNLM"/>
    </source>
</evidence>
<gene>
    <name evidence="6" type="ORF">GRF29_19g3060154</name>
</gene>
<sequence>MSVASSDLESSRSTTPVSPVAIDPDAVTTSSLQALQSDDQRKVMDIVDKLRRTGLSGVVELPQLVVCGDQSSGKSSVLEAITEIPFPRKENLCTRFATEIILRRSPSSTISITITPDKLRPLQEQKNLKLFSKSIDDFEQLPDIIEEATEAMGLGVVGGANSKAFSRDVLSVQIDGPDRPQLTLVDLPGLIHSTNRSQTEADKELILNLVKEYINNPRTIILAVVSAKNDMANQIIVDYARKADKDNKRTLGIITKPDFLREGTDNELSWIEIAQNKDVYLERGWHMLKNRGDNEMDFTFAERNEAEKLFFSKGRYVDLSRECVGIESLRERLSKLLLNHLIKELPSLRKEMYTKLEDTSEEIAKLGEKRTTIGEQRMMLMKVSMKINDILKSAVQGYYESSFFGPIDMNAGVDSAANISRFRAVVQHRNITFAENMRLRGQKFAIAVGPGDDDNEQAEATKLQIEMENLDDDDLSLLPKPKALTHKQATDWVKKTLERSRGYELPGTFQPMLISQLFWEQSQPWERIASDHITGVAAICKEFVYTVLKYAAPAEFLARITILSVDAALTASLTAAKEELAKLLKDKARHPMTYNHYFTTTIQKQRQRKYQRLTKDAGERAAEGRRMGDGSYQDVIDPSKMEAAVANAIEQDMDTFSSQEALDYERAYYKDELKYFVASVCKECIERHLVEPLPEIIMSPIIVAQMSEQEIKFVAAEPPEITQQRAHLESRLGMLEKGLDTFREAMGGLRR</sequence>
<dbReference type="GO" id="GO:0016559">
    <property type="term" value="P:peroxisome fission"/>
    <property type="evidence" value="ECO:0007669"/>
    <property type="project" value="TreeGrafter"/>
</dbReference>
<dbReference type="GO" id="GO:0000266">
    <property type="term" value="P:mitochondrial fission"/>
    <property type="evidence" value="ECO:0007669"/>
    <property type="project" value="TreeGrafter"/>
</dbReference>
<organism evidence="6 7">
    <name type="scientific">Pseudopithomyces chartarum</name>
    <dbReference type="NCBI Taxonomy" id="1892770"/>
    <lineage>
        <taxon>Eukaryota</taxon>
        <taxon>Fungi</taxon>
        <taxon>Dikarya</taxon>
        <taxon>Ascomycota</taxon>
        <taxon>Pezizomycotina</taxon>
        <taxon>Dothideomycetes</taxon>
        <taxon>Pleosporomycetidae</taxon>
        <taxon>Pleosporales</taxon>
        <taxon>Massarineae</taxon>
        <taxon>Didymosphaeriaceae</taxon>
        <taxon>Pseudopithomyces</taxon>
    </lineage>
</organism>
<dbReference type="InterPro" id="IPR001401">
    <property type="entry name" value="Dynamin_GTPase"/>
</dbReference>
<feature type="domain" description="GED" evidence="4">
    <location>
        <begin position="658"/>
        <end position="750"/>
    </location>
</feature>
<evidence type="ECO:0000256" key="2">
    <source>
        <dbReference type="ARBA" id="ARBA00023134"/>
    </source>
</evidence>
<comment type="caution">
    <text evidence="6">The sequence shown here is derived from an EMBL/GenBank/DDBJ whole genome shotgun (WGS) entry which is preliminary data.</text>
</comment>
<dbReference type="PROSITE" id="PS51718">
    <property type="entry name" value="G_DYNAMIN_2"/>
    <property type="match status" value="1"/>
</dbReference>
<dbReference type="GO" id="GO:0003924">
    <property type="term" value="F:GTPase activity"/>
    <property type="evidence" value="ECO:0007669"/>
    <property type="project" value="InterPro"/>
</dbReference>
<dbReference type="Gene3D" id="3.40.50.300">
    <property type="entry name" value="P-loop containing nucleotide triphosphate hydrolases"/>
    <property type="match status" value="1"/>
</dbReference>
<dbReference type="PRINTS" id="PR00195">
    <property type="entry name" value="DYNAMIN"/>
</dbReference>
<proteinExistence type="predicted"/>
<dbReference type="CDD" id="cd08771">
    <property type="entry name" value="DLP_1"/>
    <property type="match status" value="1"/>
</dbReference>
<dbReference type="PROSITE" id="PS51388">
    <property type="entry name" value="GED"/>
    <property type="match status" value="1"/>
</dbReference>
<feature type="domain" description="Dynamin-type G" evidence="5">
    <location>
        <begin position="58"/>
        <end position="346"/>
    </location>
</feature>
<dbReference type="FunFam" id="3.40.50.300:FF:001425">
    <property type="entry name" value="Dynamin GTPase, putative"/>
    <property type="match status" value="1"/>
</dbReference>
<dbReference type="InterPro" id="IPR020850">
    <property type="entry name" value="GED_dom"/>
</dbReference>
<keyword evidence="1" id="KW-0547">Nucleotide-binding</keyword>
<accession>A0AAN6RM12</accession>
<dbReference type="GO" id="GO:0005525">
    <property type="term" value="F:GTP binding"/>
    <property type="evidence" value="ECO:0007669"/>
    <property type="project" value="InterPro"/>
</dbReference>
<keyword evidence="2" id="KW-0342">GTP-binding</keyword>
<dbReference type="GO" id="GO:0006897">
    <property type="term" value="P:endocytosis"/>
    <property type="evidence" value="ECO:0007669"/>
    <property type="project" value="TreeGrafter"/>
</dbReference>
<dbReference type="Pfam" id="PF01031">
    <property type="entry name" value="Dynamin_M"/>
    <property type="match status" value="1"/>
</dbReference>
<dbReference type="GO" id="GO:0005739">
    <property type="term" value="C:mitochondrion"/>
    <property type="evidence" value="ECO:0007669"/>
    <property type="project" value="TreeGrafter"/>
</dbReference>
<dbReference type="GO" id="GO:0005874">
    <property type="term" value="C:microtubule"/>
    <property type="evidence" value="ECO:0007669"/>
    <property type="project" value="TreeGrafter"/>
</dbReference>
<dbReference type="GO" id="GO:0008017">
    <property type="term" value="F:microtubule binding"/>
    <property type="evidence" value="ECO:0007669"/>
    <property type="project" value="TreeGrafter"/>
</dbReference>
<dbReference type="InterPro" id="IPR045063">
    <property type="entry name" value="Dynamin_N"/>
</dbReference>
<feature type="compositionally biased region" description="Polar residues" evidence="3">
    <location>
        <begin position="1"/>
        <end position="17"/>
    </location>
</feature>
<evidence type="ECO:0000259" key="4">
    <source>
        <dbReference type="PROSITE" id="PS51388"/>
    </source>
</evidence>
<evidence type="ECO:0000313" key="7">
    <source>
        <dbReference type="Proteomes" id="UP001280581"/>
    </source>
</evidence>
<evidence type="ECO:0000313" key="6">
    <source>
        <dbReference type="EMBL" id="KAK3215364.1"/>
    </source>
</evidence>
<dbReference type="PANTHER" id="PTHR11566:SF66">
    <property type="entry name" value="INTERFERON-INDUCED GTP-BINDING PROTEIN MX"/>
    <property type="match status" value="1"/>
</dbReference>
<protein>
    <recommendedName>
        <fullName evidence="8">Dynamin family protein</fullName>
    </recommendedName>
</protein>
<keyword evidence="7" id="KW-1185">Reference proteome</keyword>
<evidence type="ECO:0000256" key="1">
    <source>
        <dbReference type="ARBA" id="ARBA00022741"/>
    </source>
</evidence>
<dbReference type="InterPro" id="IPR000375">
    <property type="entry name" value="Dynamin_stalk"/>
</dbReference>
<dbReference type="GO" id="GO:0048312">
    <property type="term" value="P:intracellular distribution of mitochondria"/>
    <property type="evidence" value="ECO:0007669"/>
    <property type="project" value="TreeGrafter"/>
</dbReference>
<dbReference type="Pfam" id="PF00350">
    <property type="entry name" value="Dynamin_N"/>
    <property type="match status" value="1"/>
</dbReference>
<reference evidence="6 7" key="1">
    <citation type="submission" date="2021-02" db="EMBL/GenBank/DDBJ databases">
        <title>Genome assembly of Pseudopithomyces chartarum.</title>
        <authorList>
            <person name="Jauregui R."/>
            <person name="Singh J."/>
            <person name="Voisey C."/>
        </authorList>
    </citation>
    <scope>NUCLEOTIDE SEQUENCE [LARGE SCALE GENOMIC DNA]</scope>
    <source>
        <strain evidence="6 7">AGR01</strain>
    </source>
</reference>
<dbReference type="GO" id="GO:0016020">
    <property type="term" value="C:membrane"/>
    <property type="evidence" value="ECO:0007669"/>
    <property type="project" value="TreeGrafter"/>
</dbReference>
<dbReference type="SUPFAM" id="SSF52540">
    <property type="entry name" value="P-loop containing nucleoside triphosphate hydrolases"/>
    <property type="match status" value="1"/>
</dbReference>
<dbReference type="AlphaFoldDB" id="A0AAN6RM12"/>
<evidence type="ECO:0000259" key="5">
    <source>
        <dbReference type="PROSITE" id="PS51718"/>
    </source>
</evidence>
<dbReference type="PANTHER" id="PTHR11566">
    <property type="entry name" value="DYNAMIN"/>
    <property type="match status" value="1"/>
</dbReference>